<evidence type="ECO:0000313" key="10">
    <source>
        <dbReference type="Proteomes" id="UP000518288"/>
    </source>
</evidence>
<evidence type="ECO:0000256" key="4">
    <source>
        <dbReference type="ARBA" id="ARBA00022958"/>
    </source>
</evidence>
<dbReference type="InterPro" id="IPR006036">
    <property type="entry name" value="K_uptake_TrkA"/>
</dbReference>
<keyword evidence="3" id="KW-0633">Potassium transport</keyword>
<keyword evidence="4" id="KW-0630">Potassium</keyword>
<dbReference type="NCBIfam" id="NF007032">
    <property type="entry name" value="PRK09496.1-4"/>
    <property type="match status" value="1"/>
</dbReference>
<feature type="domain" description="RCK N-terminal" evidence="7">
    <location>
        <begin position="232"/>
        <end position="349"/>
    </location>
</feature>
<dbReference type="GO" id="GO:0015079">
    <property type="term" value="F:potassium ion transmembrane transporter activity"/>
    <property type="evidence" value="ECO:0007669"/>
    <property type="project" value="InterPro"/>
</dbReference>
<evidence type="ECO:0000256" key="5">
    <source>
        <dbReference type="ARBA" id="ARBA00023027"/>
    </source>
</evidence>
<dbReference type="AlphaFoldDB" id="A0A7Y9QZB4"/>
<dbReference type="Pfam" id="PF02080">
    <property type="entry name" value="TrkA_C"/>
    <property type="match status" value="2"/>
</dbReference>
<gene>
    <name evidence="9" type="ORF">BDD16_001695</name>
</gene>
<feature type="domain" description="RCK N-terminal" evidence="7">
    <location>
        <begin position="1"/>
        <end position="123"/>
    </location>
</feature>
<dbReference type="PROSITE" id="PS51202">
    <property type="entry name" value="RCK_C"/>
    <property type="match status" value="2"/>
</dbReference>
<feature type="domain" description="RCK C-terminal" evidence="8">
    <location>
        <begin position="143"/>
        <end position="227"/>
    </location>
</feature>
<keyword evidence="10" id="KW-1185">Reference proteome</keyword>
<evidence type="ECO:0000256" key="2">
    <source>
        <dbReference type="ARBA" id="ARBA00022448"/>
    </source>
</evidence>
<dbReference type="InterPro" id="IPR050721">
    <property type="entry name" value="Trk_Ktr_HKT_K-transport"/>
</dbReference>
<evidence type="ECO:0000256" key="3">
    <source>
        <dbReference type="ARBA" id="ARBA00022538"/>
    </source>
</evidence>
<dbReference type="GO" id="GO:0005886">
    <property type="term" value="C:plasma membrane"/>
    <property type="evidence" value="ECO:0007669"/>
    <property type="project" value="InterPro"/>
</dbReference>
<dbReference type="SUPFAM" id="SSF116726">
    <property type="entry name" value="TrkA C-terminal domain-like"/>
    <property type="match status" value="2"/>
</dbReference>
<evidence type="ECO:0000259" key="8">
    <source>
        <dbReference type="PROSITE" id="PS51202"/>
    </source>
</evidence>
<proteinExistence type="predicted"/>
<accession>A0A7Y9QZB4</accession>
<feature type="domain" description="RCK C-terminal" evidence="8">
    <location>
        <begin position="369"/>
        <end position="454"/>
    </location>
</feature>
<comment type="caution">
    <text evidence="9">The sequence shown here is derived from an EMBL/GenBank/DDBJ whole genome shotgun (WGS) entry which is preliminary data.</text>
</comment>
<dbReference type="InterPro" id="IPR036721">
    <property type="entry name" value="RCK_C_sf"/>
</dbReference>
<name>A0A7Y9QZB4_9BURK</name>
<dbReference type="InterPro" id="IPR036291">
    <property type="entry name" value="NAD(P)-bd_dom_sf"/>
</dbReference>
<dbReference type="InterPro" id="IPR003148">
    <property type="entry name" value="RCK_N"/>
</dbReference>
<sequence length="460" mass="50504">MNILIIGAGRVGTSVAESLVSERNDITVIDTDPQRLRQLQERLDLRGVTGNAIQPSVLREAGAEDCDLLIACAPMDETNLTVCKVAHDLFNVTTTIARLRSPEFVEGSPLLAREGGFAVDHVICPEQSVTTYIRKLVEYPEALRIIEFADGRVTLAGVRAYAGGRLVGHRLDEIPTLVPGLDMRMVGLFRGDQPVKADGDTRIEAGDEAFVLTRTAAISDMLCALRERDQPVRRVMIAGGGKVGLRLARELRGRYEIKLIESDRMRCDYLAADLGSDVLVLHGDSTDEDLMADENVGDMDVFIALTSDDEDNILAGLMAKRLGVRRAIVLINRRAYTELVQGTQIDVAISPQHAVIGELLAFVRRGDVEAVHSMRQGAAESMEIIARGDRRSSKVVGRRIEQLALPDGVQIGAIVRGDEVLMAHHDTVIETDDHVIVFLPNKRLVRPVEKLFQVGATFFF</sequence>
<keyword evidence="6" id="KW-0406">Ion transport</keyword>
<evidence type="ECO:0000259" key="7">
    <source>
        <dbReference type="PROSITE" id="PS51201"/>
    </source>
</evidence>
<dbReference type="NCBIfam" id="NF007039">
    <property type="entry name" value="PRK09496.3-2"/>
    <property type="match status" value="1"/>
</dbReference>
<dbReference type="NCBIfam" id="NF007030">
    <property type="entry name" value="PRK09496.1-1"/>
    <property type="match status" value="1"/>
</dbReference>
<evidence type="ECO:0000256" key="6">
    <source>
        <dbReference type="ARBA" id="ARBA00023065"/>
    </source>
</evidence>
<dbReference type="PRINTS" id="PR00335">
    <property type="entry name" value="KUPTAKETRKA"/>
</dbReference>
<dbReference type="Proteomes" id="UP000518288">
    <property type="component" value="Unassembled WGS sequence"/>
</dbReference>
<protein>
    <recommendedName>
        <fullName evidence="1">Trk system potassium uptake protein TrkA</fullName>
    </recommendedName>
</protein>
<dbReference type="Gene3D" id="3.30.70.1450">
    <property type="entry name" value="Regulator of K+ conductance, C-terminal domain"/>
    <property type="match status" value="2"/>
</dbReference>
<evidence type="ECO:0000313" key="9">
    <source>
        <dbReference type="EMBL" id="NYG32709.1"/>
    </source>
</evidence>
<dbReference type="Pfam" id="PF02254">
    <property type="entry name" value="TrkA_N"/>
    <property type="match status" value="2"/>
</dbReference>
<dbReference type="Gene3D" id="3.40.50.720">
    <property type="entry name" value="NAD(P)-binding Rossmann-like Domain"/>
    <property type="match status" value="2"/>
</dbReference>
<dbReference type="PROSITE" id="PS51201">
    <property type="entry name" value="RCK_N"/>
    <property type="match status" value="2"/>
</dbReference>
<evidence type="ECO:0000256" key="1">
    <source>
        <dbReference type="ARBA" id="ARBA00017378"/>
    </source>
</evidence>
<reference evidence="9 10" key="1">
    <citation type="submission" date="2020-07" db="EMBL/GenBank/DDBJ databases">
        <title>Genomic Encyclopedia of Archaeal and Bacterial Type Strains, Phase II (KMG-II): from individual species to whole genera.</title>
        <authorList>
            <person name="Goeker M."/>
        </authorList>
    </citation>
    <scope>NUCLEOTIDE SEQUENCE [LARGE SCALE GENOMIC DNA]</scope>
    <source>
        <strain evidence="9 10">DSM 21226</strain>
    </source>
</reference>
<dbReference type="PANTHER" id="PTHR43833">
    <property type="entry name" value="POTASSIUM CHANNEL PROTEIN 2-RELATED-RELATED"/>
    <property type="match status" value="1"/>
</dbReference>
<keyword evidence="2" id="KW-0813">Transport</keyword>
<dbReference type="PANTHER" id="PTHR43833:SF5">
    <property type="entry name" value="TRK SYSTEM POTASSIUM UPTAKE PROTEIN TRKA"/>
    <property type="match status" value="1"/>
</dbReference>
<dbReference type="InterPro" id="IPR006037">
    <property type="entry name" value="RCK_C"/>
</dbReference>
<keyword evidence="5" id="KW-0520">NAD</keyword>
<organism evidence="9 10">
    <name type="scientific">Sphaerotilus montanus</name>
    <dbReference type="NCBI Taxonomy" id="522889"/>
    <lineage>
        <taxon>Bacteria</taxon>
        <taxon>Pseudomonadati</taxon>
        <taxon>Pseudomonadota</taxon>
        <taxon>Betaproteobacteria</taxon>
        <taxon>Burkholderiales</taxon>
        <taxon>Sphaerotilaceae</taxon>
        <taxon>Sphaerotilus</taxon>
    </lineage>
</organism>
<dbReference type="NCBIfam" id="NF007031">
    <property type="entry name" value="PRK09496.1-2"/>
    <property type="match status" value="1"/>
</dbReference>
<dbReference type="SUPFAM" id="SSF51735">
    <property type="entry name" value="NAD(P)-binding Rossmann-fold domains"/>
    <property type="match status" value="2"/>
</dbReference>
<dbReference type="EMBL" id="JACCFH010000001">
    <property type="protein sequence ID" value="NYG32709.1"/>
    <property type="molecule type" value="Genomic_DNA"/>
</dbReference>